<organism evidence="2 3">
    <name type="scientific">Rothia amarae</name>
    <dbReference type="NCBI Taxonomy" id="169480"/>
    <lineage>
        <taxon>Bacteria</taxon>
        <taxon>Bacillati</taxon>
        <taxon>Actinomycetota</taxon>
        <taxon>Actinomycetes</taxon>
        <taxon>Micrococcales</taxon>
        <taxon>Micrococcaceae</taxon>
        <taxon>Rothia</taxon>
    </lineage>
</organism>
<feature type="domain" description="DUF6457" evidence="1">
    <location>
        <begin position="10"/>
        <end position="89"/>
    </location>
</feature>
<reference evidence="2 3" key="1">
    <citation type="submission" date="2020-09" db="EMBL/GenBank/DDBJ databases">
        <title>Investigation of environmental microbe.</title>
        <authorList>
            <person name="Ou Y."/>
            <person name="Kang Q."/>
        </authorList>
    </citation>
    <scope>NUCLEOTIDE SEQUENCE [LARGE SCALE GENOMIC DNA]</scope>
    <source>
        <strain evidence="2 3">KJZ-9</strain>
    </source>
</reference>
<evidence type="ECO:0000313" key="2">
    <source>
        <dbReference type="EMBL" id="QNV40092.1"/>
    </source>
</evidence>
<evidence type="ECO:0000259" key="1">
    <source>
        <dbReference type="Pfam" id="PF20058"/>
    </source>
</evidence>
<dbReference type="EMBL" id="CP061538">
    <property type="protein sequence ID" value="QNV40092.1"/>
    <property type="molecule type" value="Genomic_DNA"/>
</dbReference>
<dbReference type="RefSeq" id="WP_068172445.1">
    <property type="nucleotide sequence ID" value="NZ_BAAAHX010000003.1"/>
</dbReference>
<proteinExistence type="predicted"/>
<gene>
    <name evidence="2" type="ORF">IDM48_01145</name>
</gene>
<protein>
    <recommendedName>
        <fullName evidence="1">DUF6457 domain-containing protein</fullName>
    </recommendedName>
</protein>
<keyword evidence="3" id="KW-1185">Reference proteome</keyword>
<accession>A0A7H2BK96</accession>
<evidence type="ECO:0000313" key="3">
    <source>
        <dbReference type="Proteomes" id="UP000516421"/>
    </source>
</evidence>
<dbReference type="KEGG" id="rama:IDM48_01145"/>
<name>A0A7H2BK96_9MICC</name>
<dbReference type="AlphaFoldDB" id="A0A7H2BK96"/>
<dbReference type="InterPro" id="IPR045598">
    <property type="entry name" value="DUF6457"/>
</dbReference>
<sequence length="94" mass="10144">MSKHEPDDLKQAQEFLVSVAEKLDLDPAIVKETMPYLLGMTKHVAHDAVRPAAPLSAFLVGLATGTAGATDAQGVRDRIEKVEEAMKEFSHGQS</sequence>
<dbReference type="Proteomes" id="UP000516421">
    <property type="component" value="Chromosome"/>
</dbReference>
<dbReference type="Pfam" id="PF20058">
    <property type="entry name" value="DUF6457"/>
    <property type="match status" value="1"/>
</dbReference>